<name>A0ABU0AEB6_9BACI</name>
<keyword evidence="2 4" id="KW-0560">Oxidoreductase</keyword>
<dbReference type="Pfam" id="PF00389">
    <property type="entry name" value="2-Hacid_dh"/>
    <property type="match status" value="1"/>
</dbReference>
<feature type="domain" description="D-isomer specific 2-hydroxyacid dehydrogenase NAD-binding" evidence="6">
    <location>
        <begin position="112"/>
        <end position="283"/>
    </location>
</feature>
<organism evidence="7 8">
    <name type="scientific">Cytobacillus purgationiresistens</name>
    <dbReference type="NCBI Taxonomy" id="863449"/>
    <lineage>
        <taxon>Bacteria</taxon>
        <taxon>Bacillati</taxon>
        <taxon>Bacillota</taxon>
        <taxon>Bacilli</taxon>
        <taxon>Bacillales</taxon>
        <taxon>Bacillaceae</taxon>
        <taxon>Cytobacillus</taxon>
    </lineage>
</organism>
<gene>
    <name evidence="7" type="ORF">J2S17_000299</name>
</gene>
<dbReference type="Gene3D" id="3.40.50.720">
    <property type="entry name" value="NAD(P)-binding Rossmann-like Domain"/>
    <property type="match status" value="2"/>
</dbReference>
<dbReference type="GO" id="GO:0004617">
    <property type="term" value="F:phosphoglycerate dehydrogenase activity"/>
    <property type="evidence" value="ECO:0007669"/>
    <property type="project" value="UniProtKB-EC"/>
</dbReference>
<dbReference type="SUPFAM" id="SSF52283">
    <property type="entry name" value="Formate/glycerate dehydrogenase catalytic domain-like"/>
    <property type="match status" value="1"/>
</dbReference>
<feature type="domain" description="D-isomer specific 2-hydroxyacid dehydrogenase catalytic" evidence="5">
    <location>
        <begin position="18"/>
        <end position="314"/>
    </location>
</feature>
<proteinExistence type="inferred from homology"/>
<dbReference type="EC" id="1.1.1.95" evidence="7"/>
<protein>
    <submittedName>
        <fullName evidence="7">D-3-phosphoglycerate dehydrogenase</fullName>
        <ecNumber evidence="7">1.1.1.95</ecNumber>
    </submittedName>
</protein>
<evidence type="ECO:0000259" key="5">
    <source>
        <dbReference type="Pfam" id="PF00389"/>
    </source>
</evidence>
<dbReference type="Pfam" id="PF02826">
    <property type="entry name" value="2-Hacid_dh_C"/>
    <property type="match status" value="1"/>
</dbReference>
<dbReference type="PROSITE" id="PS00671">
    <property type="entry name" value="D_2_HYDROXYACID_DH_3"/>
    <property type="match status" value="1"/>
</dbReference>
<keyword evidence="8" id="KW-1185">Reference proteome</keyword>
<dbReference type="Proteomes" id="UP001238088">
    <property type="component" value="Unassembled WGS sequence"/>
</dbReference>
<evidence type="ECO:0000256" key="1">
    <source>
        <dbReference type="ARBA" id="ARBA00005854"/>
    </source>
</evidence>
<dbReference type="SUPFAM" id="SSF51735">
    <property type="entry name" value="NAD(P)-binding Rossmann-fold domains"/>
    <property type="match status" value="1"/>
</dbReference>
<evidence type="ECO:0000313" key="7">
    <source>
        <dbReference type="EMBL" id="MDQ0268430.1"/>
    </source>
</evidence>
<evidence type="ECO:0000313" key="8">
    <source>
        <dbReference type="Proteomes" id="UP001238088"/>
    </source>
</evidence>
<dbReference type="InterPro" id="IPR006139">
    <property type="entry name" value="D-isomer_2_OHA_DH_cat_dom"/>
</dbReference>
<dbReference type="CDD" id="cd12172">
    <property type="entry name" value="PGDH_like_2"/>
    <property type="match status" value="1"/>
</dbReference>
<evidence type="ECO:0000259" key="6">
    <source>
        <dbReference type="Pfam" id="PF02826"/>
    </source>
</evidence>
<keyword evidence="3" id="KW-0520">NAD</keyword>
<dbReference type="InterPro" id="IPR050857">
    <property type="entry name" value="D-2-hydroxyacid_DH"/>
</dbReference>
<dbReference type="PANTHER" id="PTHR42789">
    <property type="entry name" value="D-ISOMER SPECIFIC 2-HYDROXYACID DEHYDROGENASE FAMILY PROTEIN (AFU_ORTHOLOGUE AFUA_6G10090)"/>
    <property type="match status" value="1"/>
</dbReference>
<evidence type="ECO:0000256" key="3">
    <source>
        <dbReference type="ARBA" id="ARBA00023027"/>
    </source>
</evidence>
<dbReference type="InterPro" id="IPR006140">
    <property type="entry name" value="D-isomer_DH_NAD-bd"/>
</dbReference>
<reference evidence="7 8" key="1">
    <citation type="submission" date="2023-07" db="EMBL/GenBank/DDBJ databases">
        <title>Genomic Encyclopedia of Type Strains, Phase IV (KMG-IV): sequencing the most valuable type-strain genomes for metagenomic binning, comparative biology and taxonomic classification.</title>
        <authorList>
            <person name="Goeker M."/>
        </authorList>
    </citation>
    <scope>NUCLEOTIDE SEQUENCE [LARGE SCALE GENOMIC DNA]</scope>
    <source>
        <strain evidence="7 8">DSM 23494</strain>
    </source>
</reference>
<evidence type="ECO:0000256" key="4">
    <source>
        <dbReference type="RuleBase" id="RU003719"/>
    </source>
</evidence>
<dbReference type="EMBL" id="JAUSUB010000001">
    <property type="protein sequence ID" value="MDQ0268430.1"/>
    <property type="molecule type" value="Genomic_DNA"/>
</dbReference>
<dbReference type="PANTHER" id="PTHR42789:SF1">
    <property type="entry name" value="D-ISOMER SPECIFIC 2-HYDROXYACID DEHYDROGENASE FAMILY PROTEIN (AFU_ORTHOLOGUE AFUA_6G10090)"/>
    <property type="match status" value="1"/>
</dbReference>
<evidence type="ECO:0000256" key="2">
    <source>
        <dbReference type="ARBA" id="ARBA00023002"/>
    </source>
</evidence>
<dbReference type="RefSeq" id="WP_307471179.1">
    <property type="nucleotide sequence ID" value="NZ_JAUSUB010000001.1"/>
</dbReference>
<dbReference type="InterPro" id="IPR029753">
    <property type="entry name" value="D-isomer_DH_CS"/>
</dbReference>
<dbReference type="InterPro" id="IPR036291">
    <property type="entry name" value="NAD(P)-bd_dom_sf"/>
</dbReference>
<sequence>MKALFLIRDPFVEKYPELIQNARNLALDVKVINSDRGMNKQTLFEEVKDVDIIVVAIVKIDKEVIDAAPNLKYIIKFGAGYDNIDVDYAQEKNIVVSNAPGQNAQSAADLGFALMLTAARSIPMKDHEIKSSHWELSMGYEVYNKRLGIIGFGSIGQAIAKRAAGFDMVVSAYGNYKDYKAAKRYDVKFVELCDLLATSDFIIISTSLTEQNRDMINRETLSLMKSSAFLINISRGGLINEQDLIAALNEGEIKGAALDVFKDEPSINNLSKLPNVVATPHIGGATYEAVANISKITISNIAKFINNEELEYMVSKK</sequence>
<accession>A0ABU0AEB6</accession>
<comment type="similarity">
    <text evidence="1 4">Belongs to the D-isomer specific 2-hydroxyacid dehydrogenase family.</text>
</comment>
<comment type="caution">
    <text evidence="7">The sequence shown here is derived from an EMBL/GenBank/DDBJ whole genome shotgun (WGS) entry which is preliminary data.</text>
</comment>